<evidence type="ECO:0000313" key="2">
    <source>
        <dbReference type="EMBL" id="QEH35547.1"/>
    </source>
</evidence>
<keyword evidence="1" id="KW-0472">Membrane</keyword>
<feature type="transmembrane region" description="Helical" evidence="1">
    <location>
        <begin position="98"/>
        <end position="116"/>
    </location>
</feature>
<evidence type="ECO:0000256" key="1">
    <source>
        <dbReference type="SAM" id="Phobius"/>
    </source>
</evidence>
<evidence type="ECO:0000313" key="3">
    <source>
        <dbReference type="Proteomes" id="UP000324233"/>
    </source>
</evidence>
<keyword evidence="1" id="KW-0812">Transmembrane</keyword>
<feature type="transmembrane region" description="Helical" evidence="1">
    <location>
        <begin position="45"/>
        <end position="62"/>
    </location>
</feature>
<dbReference type="RefSeq" id="WP_148595339.1">
    <property type="nucleotide sequence ID" value="NZ_CP042997.1"/>
</dbReference>
<protein>
    <submittedName>
        <fullName evidence="2">Uncharacterized protein</fullName>
    </submittedName>
</protein>
<sequence length="129" mass="13966">MTPSPPEVSPRTRRLLLAGAWAAAFLARAVVSPVLGGSPPSRDSVLICVLFSWLFPAGLIAWFDAGSPDRPGNIPWIILIWLAYLAHGVLAVKSRSRVRFFGLLAILAIVLTFNVIGCERIEIKGRAFG</sequence>
<feature type="transmembrane region" description="Helical" evidence="1">
    <location>
        <begin position="74"/>
        <end position="92"/>
    </location>
</feature>
<name>A0A5B9W5F9_9BACT</name>
<reference evidence="2 3" key="1">
    <citation type="submission" date="2019-08" db="EMBL/GenBank/DDBJ databases">
        <title>Deep-cultivation of Planctomycetes and their phenomic and genomic characterization uncovers novel biology.</title>
        <authorList>
            <person name="Wiegand S."/>
            <person name="Jogler M."/>
            <person name="Boedeker C."/>
            <person name="Pinto D."/>
            <person name="Vollmers J."/>
            <person name="Rivas-Marin E."/>
            <person name="Kohn T."/>
            <person name="Peeters S.H."/>
            <person name="Heuer A."/>
            <person name="Rast P."/>
            <person name="Oberbeckmann S."/>
            <person name="Bunk B."/>
            <person name="Jeske O."/>
            <person name="Meyerdierks A."/>
            <person name="Storesund J.E."/>
            <person name="Kallscheuer N."/>
            <person name="Luecker S."/>
            <person name="Lage O.M."/>
            <person name="Pohl T."/>
            <person name="Merkel B.J."/>
            <person name="Hornburger P."/>
            <person name="Mueller R.-W."/>
            <person name="Bruemmer F."/>
            <person name="Labrenz M."/>
            <person name="Spormann A.M."/>
            <person name="Op den Camp H."/>
            <person name="Overmann J."/>
            <person name="Amann R."/>
            <person name="Jetten M.S.M."/>
            <person name="Mascher T."/>
            <person name="Medema M.H."/>
            <person name="Devos D.P."/>
            <person name="Kaster A.-K."/>
            <person name="Ovreas L."/>
            <person name="Rohde M."/>
            <person name="Galperin M.Y."/>
            <person name="Jogler C."/>
        </authorList>
    </citation>
    <scope>NUCLEOTIDE SEQUENCE [LARGE SCALE GENOMIC DNA]</scope>
    <source>
        <strain evidence="2 3">OJF2</strain>
    </source>
</reference>
<dbReference type="KEGG" id="agv:OJF2_41000"/>
<dbReference type="AlphaFoldDB" id="A0A5B9W5F9"/>
<keyword evidence="1" id="KW-1133">Transmembrane helix</keyword>
<proteinExistence type="predicted"/>
<gene>
    <name evidence="2" type="ORF">OJF2_41000</name>
</gene>
<dbReference type="Proteomes" id="UP000324233">
    <property type="component" value="Chromosome"/>
</dbReference>
<dbReference type="EMBL" id="CP042997">
    <property type="protein sequence ID" value="QEH35547.1"/>
    <property type="molecule type" value="Genomic_DNA"/>
</dbReference>
<organism evidence="2 3">
    <name type="scientific">Aquisphaera giovannonii</name>
    <dbReference type="NCBI Taxonomy" id="406548"/>
    <lineage>
        <taxon>Bacteria</taxon>
        <taxon>Pseudomonadati</taxon>
        <taxon>Planctomycetota</taxon>
        <taxon>Planctomycetia</taxon>
        <taxon>Isosphaerales</taxon>
        <taxon>Isosphaeraceae</taxon>
        <taxon>Aquisphaera</taxon>
    </lineage>
</organism>
<accession>A0A5B9W5F9</accession>
<keyword evidence="3" id="KW-1185">Reference proteome</keyword>